<sequence>MSFNKLCEREDLLVHPNTLSAAVKVSCQEKIFKDNNFDSTPLSYTHKKVLVRLEKPQIKINMAKKCIEKEWTTRELEDAIQKKLKSLKKPQEKSLIRTTQKYIKRIETVIEIVDNSDFSFKSEELERMSGTRRRELIKYANNLKNKINEIDLEDVSSNCESLIEELEKIEKEYKKNPPKRGRPSEKNAEMTDKN</sequence>
<feature type="compositionally biased region" description="Basic and acidic residues" evidence="1">
    <location>
        <begin position="182"/>
        <end position="194"/>
    </location>
</feature>
<dbReference type="Proteomes" id="UP000191931">
    <property type="component" value="Unassembled WGS sequence"/>
</dbReference>
<evidence type="ECO:0000313" key="3">
    <source>
        <dbReference type="EMBL" id="SLM30877.1"/>
    </source>
</evidence>
<dbReference type="AlphaFoldDB" id="A0A1W1HEF9"/>
<evidence type="ECO:0000256" key="1">
    <source>
        <dbReference type="SAM" id="MobiDB-lite"/>
    </source>
</evidence>
<protein>
    <recommendedName>
        <fullName evidence="2">ParB/Spo0J HTH domain-containing protein</fullName>
    </recommendedName>
</protein>
<feature type="region of interest" description="Disordered" evidence="1">
    <location>
        <begin position="171"/>
        <end position="194"/>
    </location>
</feature>
<keyword evidence="4" id="KW-1185">Reference proteome</keyword>
<accession>A0A1W1HEF9</accession>
<proteinExistence type="predicted"/>
<dbReference type="InterPro" id="IPR041468">
    <property type="entry name" value="HTH_ParB/Spo0J"/>
</dbReference>
<organism evidence="3 4">
    <name type="scientific">Desulfamplus magnetovallimortis</name>
    <dbReference type="NCBI Taxonomy" id="1246637"/>
    <lineage>
        <taxon>Bacteria</taxon>
        <taxon>Pseudomonadati</taxon>
        <taxon>Thermodesulfobacteriota</taxon>
        <taxon>Desulfobacteria</taxon>
        <taxon>Desulfobacterales</taxon>
        <taxon>Desulfobacteraceae</taxon>
        <taxon>Desulfamplus</taxon>
    </lineage>
</organism>
<reference evidence="3 4" key="1">
    <citation type="submission" date="2017-03" db="EMBL/GenBank/DDBJ databases">
        <authorList>
            <person name="Afonso C.L."/>
            <person name="Miller P.J."/>
            <person name="Scott M.A."/>
            <person name="Spackman E."/>
            <person name="Goraichik I."/>
            <person name="Dimitrov K.M."/>
            <person name="Suarez D.L."/>
            <person name="Swayne D.E."/>
        </authorList>
    </citation>
    <scope>NUCLEOTIDE SEQUENCE [LARGE SCALE GENOMIC DNA]</scope>
    <source>
        <strain evidence="3">PRJEB14757</strain>
    </source>
</reference>
<dbReference type="EMBL" id="FWEV01000169">
    <property type="protein sequence ID" value="SLM30877.1"/>
    <property type="molecule type" value="Genomic_DNA"/>
</dbReference>
<dbReference type="Pfam" id="PF17762">
    <property type="entry name" value="HTH_ParB"/>
    <property type="match status" value="1"/>
</dbReference>
<gene>
    <name evidence="3" type="ORF">MTBBW1_2500026</name>
</gene>
<name>A0A1W1HEF9_9BACT</name>
<feature type="domain" description="ParB/Spo0J HTH" evidence="2">
    <location>
        <begin position="40"/>
        <end position="83"/>
    </location>
</feature>
<evidence type="ECO:0000313" key="4">
    <source>
        <dbReference type="Proteomes" id="UP000191931"/>
    </source>
</evidence>
<evidence type="ECO:0000259" key="2">
    <source>
        <dbReference type="Pfam" id="PF17762"/>
    </source>
</evidence>
<dbReference type="STRING" id="1246637.MTBBW1_2500026"/>